<keyword evidence="2" id="KW-0472">Membrane</keyword>
<reference evidence="4 5" key="1">
    <citation type="submission" date="2024-06" db="EMBL/GenBank/DDBJ databases">
        <authorList>
            <person name="Kaempfer P."/>
            <person name="Viver T."/>
        </authorList>
    </citation>
    <scope>NUCLEOTIDE SEQUENCE [LARGE SCALE GENOMIC DNA]</scope>
    <source>
        <strain evidence="4 5">ST-37</strain>
    </source>
</reference>
<feature type="coiled-coil region" evidence="1">
    <location>
        <begin position="823"/>
        <end position="862"/>
    </location>
</feature>
<keyword evidence="2" id="KW-1133">Transmembrane helix</keyword>
<gene>
    <name evidence="4" type="ORF">ABS765_13190</name>
</gene>
<dbReference type="Pfam" id="PF10145">
    <property type="entry name" value="PhageMin_Tail"/>
    <property type="match status" value="1"/>
</dbReference>
<organism evidence="4 5">
    <name type="scientific">Chryseobacterium terrae</name>
    <dbReference type="NCBI Taxonomy" id="3163299"/>
    <lineage>
        <taxon>Bacteria</taxon>
        <taxon>Pseudomonadati</taxon>
        <taxon>Bacteroidota</taxon>
        <taxon>Flavobacteriia</taxon>
        <taxon>Flavobacteriales</taxon>
        <taxon>Weeksellaceae</taxon>
        <taxon>Chryseobacterium group</taxon>
        <taxon>Chryseobacterium</taxon>
    </lineage>
</organism>
<accession>A0ABW8Y6R8</accession>
<feature type="coiled-coil region" evidence="1">
    <location>
        <begin position="1146"/>
        <end position="1175"/>
    </location>
</feature>
<dbReference type="Proteomes" id="UP001629058">
    <property type="component" value="Unassembled WGS sequence"/>
</dbReference>
<name>A0ABW8Y6R8_9FLAO</name>
<sequence length="1376" mass="152893">MAGRNVQSNVVIRINDREITNTFRGIGSEVNRLQRELRGTTVGSEEFIRTAQRLRTARERFREVSDEVNRLSGNINESTGFLSAFRNGILSFGDTFREVFTANLAERFFDAIITKGKATIEELLKIEDAMTDVEKTTGMTTVQVKELWDSFDEMDTRTSKLDRLKIAEVAGRLGVPIEQMKDFVKEVDKAYVALGDSFEGGLEGVVDQLGKIKGLFDATKELSYAEAINQIGSALNTLAAQGTASEGNISQFALRVGTLPDALKPAIDKVLGLGAAFEESGIDQQIAASGFSNFISTAGQNIEGFAISMRMSTKEAQELLNTKPEEFFLRFAQGMKGLSGTETAKVLESLKLNSLEVQKAVGAAANRTGEFQKAMKTANEEMDKATSLSDEFNKKNNNAPAILEKIKNAYNDIFTSSNVINKFEGLIKAIGWLTGVTSEAGDGIAVFKDRLTFVFKIIGVVIASIFSYNAAMAVLALVTKTATQQTILYNLVQKAKVAWETIARASVLLYAAAKAVFTGNTVRATAAMRAFNTTTKLNVIGLLVSVVAAAVVAYQLFSEEVDKATAKQKMLNDINKETEKGIISQKNELDLLLKTAKDDNLSKEQRSAAIKKLNELSPEYLGNLTLENIKTQEATNAVKAYTDALLRNSRIKVLSKKLVELQEKIIDEENKPMKDVAKEKGDWLDKIGLAPTEVKYLNTDRNKQLNIWKKKYGDEYAKAMMDTYGYIYNKRDETIKEIKDQSEEIAKEIIDLGKISEVNEIVVPTNIAVPGKEKKEKGANKDFGSNLKSANDAALKAEEEFLKAYQKLSEEKINIIEDEFQKATQTEMTRRNAELQNNNQEKKKIENEISDLKLQRDKNNKEFLAKEKPNQKDKEQYSTANTKITEAIATKEKMLEKGGVLDKIEEQQEATHQLNLRKIQEEGDVKLLQSFFEGQQNMLDEGIRVREEEIQKITSLEEAKLRLQNSLYLTLSETELDQIDTLEKAKAALREEANRKLFEAQLIAMDEQRKMLINQITALTDGPEKKKLLEDLENLKNKILEVKGAIKGGSDSDKTKEKEDLDAKLDKVDILGFSAKDWKDTFKNIEDLSDALTAAAMIFQAMGNAATMYADLQRALGERELKNFSRVQDAKKSELDKKLALGLISQENYNKQTELLDAELANKQAEIEYKQAKAEKISKLFSAIGGVAMGVANSLAVGGPIGIALAAIVGALGAVQIATIAAQPLPEKPSFAKGGFYEGYTGESSLPVDETGERPIGLVKLHRKEWVAPRWMTEHPQISKKINELEFMRANRITSFADGGFADKNTTTPVATNPQNSFSSSEIQYIAVMRDVQNLLQLLYDEGVFIADNDTNGRKMSNMTKRWNTLENKNKHGKRL</sequence>
<evidence type="ECO:0000313" key="4">
    <source>
        <dbReference type="EMBL" id="MFL9834978.1"/>
    </source>
</evidence>
<comment type="caution">
    <text evidence="4">The sequence shown here is derived from an EMBL/GenBank/DDBJ whole genome shotgun (WGS) entry which is preliminary data.</text>
</comment>
<protein>
    <submittedName>
        <fullName evidence="4">Phage tail tape measure protein</fullName>
    </submittedName>
</protein>
<evidence type="ECO:0000256" key="2">
    <source>
        <dbReference type="SAM" id="Phobius"/>
    </source>
</evidence>
<keyword evidence="1" id="KW-0175">Coiled coil</keyword>
<dbReference type="InterPro" id="IPR010090">
    <property type="entry name" value="Phage_tape_meas"/>
</dbReference>
<feature type="domain" description="Phage tail tape measure protein" evidence="3">
    <location>
        <begin position="155"/>
        <end position="350"/>
    </location>
</feature>
<dbReference type="EMBL" id="JBELPY010000009">
    <property type="protein sequence ID" value="MFL9834978.1"/>
    <property type="molecule type" value="Genomic_DNA"/>
</dbReference>
<feature type="coiled-coil region" evidence="1">
    <location>
        <begin position="946"/>
        <end position="999"/>
    </location>
</feature>
<keyword evidence="5" id="KW-1185">Reference proteome</keyword>
<feature type="transmembrane region" description="Helical" evidence="2">
    <location>
        <begin position="537"/>
        <end position="557"/>
    </location>
</feature>
<keyword evidence="2" id="KW-0812">Transmembrane</keyword>
<evidence type="ECO:0000259" key="3">
    <source>
        <dbReference type="Pfam" id="PF10145"/>
    </source>
</evidence>
<feature type="transmembrane region" description="Helical" evidence="2">
    <location>
        <begin position="453"/>
        <end position="477"/>
    </location>
</feature>
<proteinExistence type="predicted"/>
<evidence type="ECO:0000256" key="1">
    <source>
        <dbReference type="SAM" id="Coils"/>
    </source>
</evidence>
<dbReference type="RefSeq" id="WP_408091278.1">
    <property type="nucleotide sequence ID" value="NZ_JBELPY010000009.1"/>
</dbReference>
<evidence type="ECO:0000313" key="5">
    <source>
        <dbReference type="Proteomes" id="UP001629058"/>
    </source>
</evidence>